<proteinExistence type="predicted"/>
<evidence type="ECO:0008006" key="3">
    <source>
        <dbReference type="Google" id="ProtNLM"/>
    </source>
</evidence>
<evidence type="ECO:0000313" key="2">
    <source>
        <dbReference type="Proteomes" id="UP000179252"/>
    </source>
</evidence>
<organism evidence="1 2">
    <name type="scientific">Candidatus Curtissbacteria bacterium RBG_13_40_7</name>
    <dbReference type="NCBI Taxonomy" id="1797706"/>
    <lineage>
        <taxon>Bacteria</taxon>
        <taxon>Candidatus Curtissiibacteriota</taxon>
    </lineage>
</organism>
<evidence type="ECO:0000313" key="1">
    <source>
        <dbReference type="EMBL" id="OGD83912.1"/>
    </source>
</evidence>
<gene>
    <name evidence="1" type="ORF">A2165_00315</name>
</gene>
<reference evidence="1 2" key="1">
    <citation type="journal article" date="2016" name="Nat. Commun.">
        <title>Thousands of microbial genomes shed light on interconnected biogeochemical processes in an aquifer system.</title>
        <authorList>
            <person name="Anantharaman K."/>
            <person name="Brown C.T."/>
            <person name="Hug L.A."/>
            <person name="Sharon I."/>
            <person name="Castelle C.J."/>
            <person name="Probst A.J."/>
            <person name="Thomas B.C."/>
            <person name="Singh A."/>
            <person name="Wilkins M.J."/>
            <person name="Karaoz U."/>
            <person name="Brodie E.L."/>
            <person name="Williams K.H."/>
            <person name="Hubbard S.S."/>
            <person name="Banfield J.F."/>
        </authorList>
    </citation>
    <scope>NUCLEOTIDE SEQUENCE [LARGE SCALE GENOMIC DNA]</scope>
</reference>
<sequence length="100" mass="11226">MFKTIGSLIKEIPTRHRTPQAIVALQVRQAARESLKTVCSDLPKEIMELVKVSSFKNGVLTLSAPVLVSSELHTRSEGLIEEINRALGKKFIGRLRFKIR</sequence>
<dbReference type="AlphaFoldDB" id="A0A1F5FWD2"/>
<dbReference type="Proteomes" id="UP000179252">
    <property type="component" value="Unassembled WGS sequence"/>
</dbReference>
<name>A0A1F5FWD2_9BACT</name>
<dbReference type="EMBL" id="MFAU01000036">
    <property type="protein sequence ID" value="OGD83912.1"/>
    <property type="molecule type" value="Genomic_DNA"/>
</dbReference>
<protein>
    <recommendedName>
        <fullName evidence="3">DUF721 domain-containing protein</fullName>
    </recommendedName>
</protein>
<comment type="caution">
    <text evidence="1">The sequence shown here is derived from an EMBL/GenBank/DDBJ whole genome shotgun (WGS) entry which is preliminary data.</text>
</comment>
<accession>A0A1F5FWD2</accession>